<dbReference type="KEGG" id="tva:4745812"/>
<evidence type="ECO:0000256" key="1">
    <source>
        <dbReference type="SAM" id="MobiDB-lite"/>
    </source>
</evidence>
<dbReference type="VEuPathDB" id="TrichDB:TVAGG3_0117000"/>
<dbReference type="EMBL" id="DS114348">
    <property type="protein sequence ID" value="EAX88156.1"/>
    <property type="molecule type" value="Genomic_DNA"/>
</dbReference>
<accession>A2G3W7</accession>
<reference evidence="2" key="1">
    <citation type="submission" date="2006-10" db="EMBL/GenBank/DDBJ databases">
        <authorList>
            <person name="Amadeo P."/>
            <person name="Zhao Q."/>
            <person name="Wortman J."/>
            <person name="Fraser-Liggett C."/>
            <person name="Carlton J."/>
        </authorList>
    </citation>
    <scope>NUCLEOTIDE SEQUENCE</scope>
    <source>
        <strain evidence="2">G3</strain>
    </source>
</reference>
<evidence type="ECO:0000313" key="2">
    <source>
        <dbReference type="EMBL" id="EAX88156.1"/>
    </source>
</evidence>
<reference evidence="2" key="2">
    <citation type="journal article" date="2007" name="Science">
        <title>Draft genome sequence of the sexually transmitted pathogen Trichomonas vaginalis.</title>
        <authorList>
            <person name="Carlton J.M."/>
            <person name="Hirt R.P."/>
            <person name="Silva J.C."/>
            <person name="Delcher A.L."/>
            <person name="Schatz M."/>
            <person name="Zhao Q."/>
            <person name="Wortman J.R."/>
            <person name="Bidwell S.L."/>
            <person name="Alsmark U.C.M."/>
            <person name="Besteiro S."/>
            <person name="Sicheritz-Ponten T."/>
            <person name="Noel C.J."/>
            <person name="Dacks J.B."/>
            <person name="Foster P.G."/>
            <person name="Simillion C."/>
            <person name="Van de Peer Y."/>
            <person name="Miranda-Saavedra D."/>
            <person name="Barton G.J."/>
            <person name="Westrop G.D."/>
            <person name="Mueller S."/>
            <person name="Dessi D."/>
            <person name="Fiori P.L."/>
            <person name="Ren Q."/>
            <person name="Paulsen I."/>
            <person name="Zhang H."/>
            <person name="Bastida-Corcuera F.D."/>
            <person name="Simoes-Barbosa A."/>
            <person name="Brown M.T."/>
            <person name="Hayes R.D."/>
            <person name="Mukherjee M."/>
            <person name="Okumura C.Y."/>
            <person name="Schneider R."/>
            <person name="Smith A.J."/>
            <person name="Vanacova S."/>
            <person name="Villalvazo M."/>
            <person name="Haas B.J."/>
            <person name="Pertea M."/>
            <person name="Feldblyum T.V."/>
            <person name="Utterback T.R."/>
            <person name="Shu C.L."/>
            <person name="Osoegawa K."/>
            <person name="de Jong P.J."/>
            <person name="Hrdy I."/>
            <person name="Horvathova L."/>
            <person name="Zubacova Z."/>
            <person name="Dolezal P."/>
            <person name="Malik S.B."/>
            <person name="Logsdon J.M. Jr."/>
            <person name="Henze K."/>
            <person name="Gupta A."/>
            <person name="Wang C.C."/>
            <person name="Dunne R.L."/>
            <person name="Upcroft J.A."/>
            <person name="Upcroft P."/>
            <person name="White O."/>
            <person name="Salzberg S.L."/>
            <person name="Tang P."/>
            <person name="Chiu C.-H."/>
            <person name="Lee Y.-S."/>
            <person name="Embley T.M."/>
            <person name="Coombs G.H."/>
            <person name="Mottram J.C."/>
            <person name="Tachezy J."/>
            <person name="Fraser-Liggett C.M."/>
            <person name="Johnson P.J."/>
        </authorList>
    </citation>
    <scope>NUCLEOTIDE SEQUENCE [LARGE SCALE GENOMIC DNA]</scope>
    <source>
        <strain evidence="2">G3</strain>
    </source>
</reference>
<proteinExistence type="predicted"/>
<organism evidence="2 3">
    <name type="scientific">Trichomonas vaginalis (strain ATCC PRA-98 / G3)</name>
    <dbReference type="NCBI Taxonomy" id="412133"/>
    <lineage>
        <taxon>Eukaryota</taxon>
        <taxon>Metamonada</taxon>
        <taxon>Parabasalia</taxon>
        <taxon>Trichomonadida</taxon>
        <taxon>Trichomonadidae</taxon>
        <taxon>Trichomonas</taxon>
    </lineage>
</organism>
<keyword evidence="3" id="KW-1185">Reference proteome</keyword>
<dbReference type="Proteomes" id="UP000001542">
    <property type="component" value="Unassembled WGS sequence"/>
</dbReference>
<feature type="region of interest" description="Disordered" evidence="1">
    <location>
        <begin position="37"/>
        <end position="78"/>
    </location>
</feature>
<feature type="compositionally biased region" description="Basic and acidic residues" evidence="1">
    <location>
        <begin position="48"/>
        <end position="60"/>
    </location>
</feature>
<protein>
    <submittedName>
        <fullName evidence="2">Uncharacterized protein</fullName>
    </submittedName>
</protein>
<dbReference type="AlphaFoldDB" id="A2G3W7"/>
<evidence type="ECO:0000313" key="3">
    <source>
        <dbReference type="Proteomes" id="UP000001542"/>
    </source>
</evidence>
<dbReference type="InParanoid" id="A2G3W7"/>
<feature type="compositionally biased region" description="Basic and acidic residues" evidence="1">
    <location>
        <begin position="69"/>
        <end position="78"/>
    </location>
</feature>
<sequence length="107" mass="12804">MEKRKIKRIIVDEGTEFEKIYNFDGNGWFTTITDKDGEHLRPRKPPRKLFDLPKARKPKEPFPVPDVQEPERLLIPKPVDDKYDPDQFFPKYLYSDLLIKMENKILT</sequence>
<name>A2G3W7_TRIV3</name>
<dbReference type="VEuPathDB" id="TrichDB:TVAG_105570"/>
<gene>
    <name evidence="2" type="ORF">TVAG_105570</name>
</gene>
<dbReference type="RefSeq" id="XP_001301086.1">
    <property type="nucleotide sequence ID" value="XM_001301085.1"/>
</dbReference>